<evidence type="ECO:0000256" key="4">
    <source>
        <dbReference type="ARBA" id="ARBA00022448"/>
    </source>
</evidence>
<comment type="similarity">
    <text evidence="3 14">Belongs to the ATPase A chain family.</text>
</comment>
<feature type="transmembrane region" description="Helical" evidence="14">
    <location>
        <begin position="339"/>
        <end position="360"/>
    </location>
</feature>
<evidence type="ECO:0000313" key="19">
    <source>
        <dbReference type="Proteomes" id="UP001260188"/>
    </source>
</evidence>
<evidence type="ECO:0000256" key="8">
    <source>
        <dbReference type="ARBA" id="ARBA00022989"/>
    </source>
</evidence>
<dbReference type="Pfam" id="PF00137">
    <property type="entry name" value="ATP-synt_C"/>
    <property type="match status" value="1"/>
</dbReference>
<keyword evidence="10 15" id="KW-0446">Lipid-binding</keyword>
<evidence type="ECO:0000256" key="3">
    <source>
        <dbReference type="ARBA" id="ARBA00006810"/>
    </source>
</evidence>
<organism evidence="18 19">
    <name type="scientific">Microbacterium paludicola</name>
    <dbReference type="NCBI Taxonomy" id="300019"/>
    <lineage>
        <taxon>Bacteria</taxon>
        <taxon>Bacillati</taxon>
        <taxon>Actinomycetota</taxon>
        <taxon>Actinomycetes</taxon>
        <taxon>Micrococcales</taxon>
        <taxon>Microbacteriaceae</taxon>
        <taxon>Microbacterium</taxon>
    </lineage>
</organism>
<comment type="subcellular location">
    <subcellularLocation>
        <location evidence="14">Cell membrane</location>
        <topology evidence="14">Multi-pass membrane protein</topology>
    </subcellularLocation>
    <subcellularLocation>
        <location evidence="1">Membrane</location>
        <topology evidence="1">Multi-pass membrane protein</topology>
    </subcellularLocation>
</comment>
<dbReference type="InterPro" id="IPR020537">
    <property type="entry name" value="ATP_synth_F0_csu_DDCD_BS"/>
</dbReference>
<evidence type="ECO:0000256" key="1">
    <source>
        <dbReference type="ARBA" id="ARBA00004141"/>
    </source>
</evidence>
<comment type="caution">
    <text evidence="15">Lacks conserved residue(s) required for the propagation of feature annotation.</text>
</comment>
<feature type="transmembrane region" description="Helical" evidence="14">
    <location>
        <begin position="169"/>
        <end position="189"/>
    </location>
</feature>
<dbReference type="NCBIfam" id="TIGR01260">
    <property type="entry name" value="ATP_synt_c"/>
    <property type="match status" value="1"/>
</dbReference>
<dbReference type="InterPro" id="IPR000454">
    <property type="entry name" value="ATP_synth_F0_csu"/>
</dbReference>
<comment type="caution">
    <text evidence="18">The sequence shown here is derived from an EMBL/GenBank/DDBJ whole genome shotgun (WGS) entry which is preliminary data.</text>
</comment>
<feature type="domain" description="V-ATPase proteolipid subunit C-like" evidence="17">
    <location>
        <begin position="300"/>
        <end position="359"/>
    </location>
</feature>
<keyword evidence="14" id="KW-1003">Cell membrane</keyword>
<keyword evidence="4 14" id="KW-0813">Transport</keyword>
<feature type="transmembrane region" description="Helical" evidence="14">
    <location>
        <begin position="125"/>
        <end position="149"/>
    </location>
</feature>
<comment type="function">
    <text evidence="13 15">F(1)F(0) ATP synthase produces ATP from ADP in the presence of a proton or sodium gradient. F-type ATPases consist of two structural domains, F(1) containing the extramembraneous catalytic core and F(0) containing the membrane proton channel, linked together by a central stalk and a peripheral stalk. During catalysis, ATP synthesis in the catalytic domain of F(1) is coupled via a rotary mechanism of the central stalk subunits to proton translocation.</text>
</comment>
<feature type="transmembrane region" description="Helical" evidence="14">
    <location>
        <begin position="99"/>
        <end position="119"/>
    </location>
</feature>
<dbReference type="HAMAP" id="MF_01396">
    <property type="entry name" value="ATP_synth_c_bact"/>
    <property type="match status" value="1"/>
</dbReference>
<proteinExistence type="inferred from homology"/>
<evidence type="ECO:0000256" key="6">
    <source>
        <dbReference type="ARBA" id="ARBA00022692"/>
    </source>
</evidence>
<dbReference type="InterPro" id="IPR035921">
    <property type="entry name" value="F/V-ATP_Csub_sf"/>
</dbReference>
<evidence type="ECO:0000256" key="5">
    <source>
        <dbReference type="ARBA" id="ARBA00022547"/>
    </source>
</evidence>
<feature type="transmembrane region" description="Helical" evidence="14">
    <location>
        <begin position="39"/>
        <end position="60"/>
    </location>
</feature>
<dbReference type="CDD" id="cd00310">
    <property type="entry name" value="ATP-synt_Fo_a_6"/>
    <property type="match status" value="1"/>
</dbReference>
<keyword evidence="5 14" id="KW-0138">CF(0)</keyword>
<evidence type="ECO:0000256" key="16">
    <source>
        <dbReference type="SAM" id="MobiDB-lite"/>
    </source>
</evidence>
<evidence type="ECO:0000256" key="12">
    <source>
        <dbReference type="ARBA" id="ARBA00023310"/>
    </source>
</evidence>
<name>A0ABU1HZE5_9MICO</name>
<dbReference type="InterPro" id="IPR002379">
    <property type="entry name" value="ATPase_proteolipid_c-like_dom"/>
</dbReference>
<dbReference type="PRINTS" id="PR00124">
    <property type="entry name" value="ATPASEC"/>
</dbReference>
<evidence type="ECO:0000256" key="9">
    <source>
        <dbReference type="ARBA" id="ARBA00023065"/>
    </source>
</evidence>
<evidence type="ECO:0000259" key="17">
    <source>
        <dbReference type="Pfam" id="PF00137"/>
    </source>
</evidence>
<dbReference type="CDD" id="cd18121">
    <property type="entry name" value="ATP-synt_Fo_c"/>
    <property type="match status" value="1"/>
</dbReference>
<dbReference type="Gene3D" id="1.20.120.220">
    <property type="entry name" value="ATP synthase, F0 complex, subunit A"/>
    <property type="match status" value="1"/>
</dbReference>
<feature type="region of interest" description="Disordered" evidence="16">
    <location>
        <begin position="230"/>
        <end position="281"/>
    </location>
</feature>
<keyword evidence="7 14" id="KW-0375">Hydrogen ion transport</keyword>
<dbReference type="EMBL" id="JAVIZA010000001">
    <property type="protein sequence ID" value="MDR6167017.1"/>
    <property type="molecule type" value="Genomic_DNA"/>
</dbReference>
<feature type="compositionally biased region" description="Low complexity" evidence="16">
    <location>
        <begin position="230"/>
        <end position="263"/>
    </location>
</feature>
<protein>
    <recommendedName>
        <fullName evidence="14 15">Multifunctional fusion protein</fullName>
    </recommendedName>
    <domain>
        <recommendedName>
            <fullName evidence="15">ATP synthase subunit c</fullName>
        </recommendedName>
        <alternativeName>
            <fullName evidence="15">ATP synthase F(0) sector subunit c</fullName>
        </alternativeName>
        <alternativeName>
            <fullName evidence="15">F-type ATPase subunit c</fullName>
        </alternativeName>
        <alternativeName>
            <fullName evidence="15">Lipid-binding protein</fullName>
            <shortName evidence="15">F-ATPase subunit c</shortName>
        </alternativeName>
    </domain>
    <domain>
        <recommendedName>
            <fullName evidence="14">ATP synthase subunit a</fullName>
        </recommendedName>
        <alternativeName>
            <fullName evidence="14">ATP synthase F0 sector subunit a</fullName>
        </alternativeName>
        <alternativeName>
            <fullName evidence="14">F-ATPase subunit 6</fullName>
        </alternativeName>
    </domain>
</protein>
<evidence type="ECO:0000256" key="11">
    <source>
        <dbReference type="ARBA" id="ARBA00023136"/>
    </source>
</evidence>
<evidence type="ECO:0000256" key="2">
    <source>
        <dbReference type="ARBA" id="ARBA00006704"/>
    </source>
</evidence>
<dbReference type="PROSITE" id="PS00605">
    <property type="entry name" value="ATPASE_C"/>
    <property type="match status" value="1"/>
</dbReference>
<dbReference type="HAMAP" id="MF_01393">
    <property type="entry name" value="ATP_synth_a_bact"/>
    <property type="match status" value="1"/>
</dbReference>
<comment type="similarity">
    <text evidence="2 15">Belongs to the ATPase C chain family.</text>
</comment>
<sequence>MTQATTIVAAAASDNEFHPPSISDFFPPALLFEGTPFEFTRISMVQVIATVALVIFLVVGTRRLSVVPGRFQSVVEFGFGFVRDQVVYQVLGEKDGRRFLPLLTAMFFTILFMNLTGVIPGMNIAGTSVAGAPLVFALVAYVMFIYAGIRKHGVGHFIKNSLVPSGVPVYLLPIIALVELISTFIARPVSLFLRLLLNMMVGHLMLVLFFAATQFFLLGLNAFTPLAAGTRSRWASPSPSSRSSSRSSRPTSSRSSPRSTSSSRSRKSTDEQLTGCSPYERKTPVDATTVLAQVTGNIATVGYGLAAIGPAIGLGIMIGKTIESTARQPELAGRLQSTMFIGVAFIEILALIGIVTPFIFNAL</sequence>
<dbReference type="InterPro" id="IPR000568">
    <property type="entry name" value="ATP_synth_F0_asu"/>
</dbReference>
<evidence type="ECO:0000256" key="10">
    <source>
        <dbReference type="ARBA" id="ARBA00023121"/>
    </source>
</evidence>
<dbReference type="Gene3D" id="1.20.20.10">
    <property type="entry name" value="F1F0 ATP synthase subunit C"/>
    <property type="match status" value="1"/>
</dbReference>
<dbReference type="PANTHER" id="PTHR11410:SF0">
    <property type="entry name" value="ATP SYNTHASE SUBUNIT A"/>
    <property type="match status" value="1"/>
</dbReference>
<dbReference type="Proteomes" id="UP001260188">
    <property type="component" value="Unassembled WGS sequence"/>
</dbReference>
<feature type="site" description="Reversibly protonated during proton transport" evidence="15">
    <location>
        <position position="347"/>
    </location>
</feature>
<keyword evidence="8 14" id="KW-1133">Transmembrane helix</keyword>
<dbReference type="InterPro" id="IPR045083">
    <property type="entry name" value="ATP_synth_F0_asu_bact/mt"/>
</dbReference>
<dbReference type="SUPFAM" id="SSF81333">
    <property type="entry name" value="F1F0 ATP synthase subunit C"/>
    <property type="match status" value="1"/>
</dbReference>
<evidence type="ECO:0000256" key="14">
    <source>
        <dbReference type="HAMAP-Rule" id="MF_01393"/>
    </source>
</evidence>
<comment type="function">
    <text evidence="14">Key component of the proton channel; it plays a direct role in the translocation of protons across the membrane.</text>
</comment>
<evidence type="ECO:0000256" key="15">
    <source>
        <dbReference type="HAMAP-Rule" id="MF_01396"/>
    </source>
</evidence>
<keyword evidence="19" id="KW-1185">Reference proteome</keyword>
<dbReference type="InterPro" id="IPR038662">
    <property type="entry name" value="ATP_synth_F0_csu_sf"/>
</dbReference>
<keyword evidence="9 14" id="KW-0406">Ion transport</keyword>
<keyword evidence="6 14" id="KW-0812">Transmembrane</keyword>
<evidence type="ECO:0000256" key="7">
    <source>
        <dbReference type="ARBA" id="ARBA00022781"/>
    </source>
</evidence>
<evidence type="ECO:0000256" key="13">
    <source>
        <dbReference type="ARBA" id="ARBA00025198"/>
    </source>
</evidence>
<evidence type="ECO:0000313" key="18">
    <source>
        <dbReference type="EMBL" id="MDR6167017.1"/>
    </source>
</evidence>
<dbReference type="InterPro" id="IPR035908">
    <property type="entry name" value="F0_ATP_A_sf"/>
</dbReference>
<keyword evidence="11 14" id="KW-0472">Membrane</keyword>
<keyword evidence="12 14" id="KW-0066">ATP synthesis</keyword>
<dbReference type="Pfam" id="PF00119">
    <property type="entry name" value="ATP-synt_A"/>
    <property type="match status" value="1"/>
</dbReference>
<dbReference type="PANTHER" id="PTHR11410">
    <property type="entry name" value="ATP SYNTHASE SUBUNIT A"/>
    <property type="match status" value="1"/>
</dbReference>
<reference evidence="18 19" key="1">
    <citation type="submission" date="2023-08" db="EMBL/GenBank/DDBJ databases">
        <title>Functional and genomic diversity of the sorghum phyllosphere microbiome.</title>
        <authorList>
            <person name="Shade A."/>
        </authorList>
    </citation>
    <scope>NUCLEOTIDE SEQUENCE [LARGE SCALE GENOMIC DNA]</scope>
    <source>
        <strain evidence="18 19">SORGH_AS_0919</strain>
    </source>
</reference>
<accession>A0ABU1HZE5</accession>
<gene>
    <name evidence="15" type="primary">atpE</name>
    <name evidence="14" type="synonym">atpB</name>
    <name evidence="18" type="ORF">QE367_001221</name>
</gene>
<dbReference type="SUPFAM" id="SSF81336">
    <property type="entry name" value="F1F0 ATP synthase subunit A"/>
    <property type="match status" value="1"/>
</dbReference>
<feature type="transmembrane region" description="Helical" evidence="14">
    <location>
        <begin position="201"/>
        <end position="223"/>
    </location>
</feature>
<dbReference type="InterPro" id="IPR005953">
    <property type="entry name" value="ATP_synth_csu_bac/chlpt"/>
</dbReference>
<comment type="function">
    <text evidence="15">Key component of the F(0) channel; it plays a direct role in translocation across the membrane. A homomeric c-ring of between 10-14 subunits forms the central stalk rotor element with the F(1) delta and epsilon subunits.</text>
</comment>